<dbReference type="RefSeq" id="WP_179487059.1">
    <property type="nucleotide sequence ID" value="NZ_JACCBV010000001.1"/>
</dbReference>
<dbReference type="Pfam" id="PF13549">
    <property type="entry name" value="ATP-grasp_5"/>
    <property type="match status" value="1"/>
</dbReference>
<accession>A0A7Y9KJR0</accession>
<evidence type="ECO:0000313" key="2">
    <source>
        <dbReference type="EMBL" id="NYE18413.1"/>
    </source>
</evidence>
<proteinExistence type="predicted"/>
<dbReference type="InterPro" id="IPR036291">
    <property type="entry name" value="NAD(P)-bd_dom_sf"/>
</dbReference>
<dbReference type="Proteomes" id="UP000576969">
    <property type="component" value="Unassembled WGS sequence"/>
</dbReference>
<dbReference type="InterPro" id="IPR013815">
    <property type="entry name" value="ATP_grasp_subdomain_1"/>
</dbReference>
<dbReference type="Gene3D" id="3.30.1490.20">
    <property type="entry name" value="ATP-grasp fold, A domain"/>
    <property type="match status" value="1"/>
</dbReference>
<dbReference type="AlphaFoldDB" id="A0A7Y9KJR0"/>
<evidence type="ECO:0000313" key="3">
    <source>
        <dbReference type="Proteomes" id="UP000576969"/>
    </source>
</evidence>
<feature type="domain" description="CoA-binding" evidence="1">
    <location>
        <begin position="2"/>
        <end position="95"/>
    </location>
</feature>
<dbReference type="Pfam" id="PF13380">
    <property type="entry name" value="CoA_binding_2"/>
    <property type="match status" value="1"/>
</dbReference>
<dbReference type="PANTHER" id="PTHR42793">
    <property type="entry name" value="COA BINDING DOMAIN CONTAINING PROTEIN"/>
    <property type="match status" value="1"/>
</dbReference>
<name>A0A7Y9KJR0_9MICO</name>
<dbReference type="Gene3D" id="3.40.50.261">
    <property type="entry name" value="Succinyl-CoA synthetase domains"/>
    <property type="match status" value="2"/>
</dbReference>
<reference evidence="2 3" key="1">
    <citation type="submission" date="2020-07" db="EMBL/GenBank/DDBJ databases">
        <title>Sequencing the genomes of 1000 actinobacteria strains.</title>
        <authorList>
            <person name="Klenk H.-P."/>
        </authorList>
    </citation>
    <scope>NUCLEOTIDE SEQUENCE [LARGE SCALE GENOMIC DNA]</scope>
    <source>
        <strain evidence="2 3">DSM 24662</strain>
    </source>
</reference>
<dbReference type="Gene3D" id="3.40.50.720">
    <property type="entry name" value="NAD(P)-binding Rossmann-like Domain"/>
    <property type="match status" value="1"/>
</dbReference>
<dbReference type="SUPFAM" id="SSF51735">
    <property type="entry name" value="NAD(P)-binding Rossmann-fold domains"/>
    <property type="match status" value="1"/>
</dbReference>
<dbReference type="InterPro" id="IPR016102">
    <property type="entry name" value="Succinyl-CoA_synth-like"/>
</dbReference>
<dbReference type="SMART" id="SM00881">
    <property type="entry name" value="CoA_binding"/>
    <property type="match status" value="1"/>
</dbReference>
<dbReference type="EMBL" id="JACCBV010000001">
    <property type="protein sequence ID" value="NYE18413.1"/>
    <property type="molecule type" value="Genomic_DNA"/>
</dbReference>
<comment type="caution">
    <text evidence="2">The sequence shown here is derived from an EMBL/GenBank/DDBJ whole genome shotgun (WGS) entry which is preliminary data.</text>
</comment>
<gene>
    <name evidence="2" type="ORF">BJ991_000441</name>
</gene>
<dbReference type="SUPFAM" id="SSF52210">
    <property type="entry name" value="Succinyl-CoA synthetase domains"/>
    <property type="match status" value="2"/>
</dbReference>
<dbReference type="Pfam" id="PF13607">
    <property type="entry name" value="Succ_CoA_lig"/>
    <property type="match status" value="1"/>
</dbReference>
<protein>
    <submittedName>
        <fullName evidence="2">Acyl-CoA synthetase (NDP forming)</fullName>
    </submittedName>
</protein>
<keyword evidence="3" id="KW-1185">Reference proteome</keyword>
<dbReference type="InterPro" id="IPR003781">
    <property type="entry name" value="CoA-bd"/>
</dbReference>
<dbReference type="GO" id="GO:0005524">
    <property type="term" value="F:ATP binding"/>
    <property type="evidence" value="ECO:0007669"/>
    <property type="project" value="InterPro"/>
</dbReference>
<dbReference type="InterPro" id="IPR032875">
    <property type="entry name" value="Succ_CoA_lig_flav_dom"/>
</dbReference>
<sequence>MGARGLAIVGASESGIPWTEWLIENLVRHDYPGDIWLVNPRRETLLGRLCYSDIDALPAVPEVAALLTNADQMLVQLERLVGLGCSRFVVVSNGFGELGTDEGRAREARLRELCAGRDLLLVGPNGVGFALMHERLCAIAEPIAHGLVPGDVSLVSQSGGLTAAAIRAVHSEGLGIDFAASVGNGAVLDIAASLEFAISRPTTRVVLGVVESLTDREALERVAAHARTAGKTVALLLLGASEAARGVAASHTGAVVNEQRTVGAWLRSLGVVTVATVEELARVASLSTILSPEDARGGFVATLSGGGAGLSADLAAHYGVSLTPPSPSTAQRLRAALPPGAYVGNPLDINTGDAAAVYAALGDDPAVRFLIEPWQLPWPTESHEYHWQRAGMERLRDVSRSTDLPVLIASVAHQPVSDWMRELATGSRLWVAPDLDLTLAALGRLALPRRADDDLPGASTSGGSGTMSRGIVAEAAARELLGAAGIPVVGGAEVADAPEAERVAASLTGPFAVKLSLESVAHKERVGGVVLSVPVEGVAEACDRIRANAIAAGVSDGSDVRFLVTEMVSGPELLVGMVRDPLSGLSLTVAVGGWAAEAGAVFGTIPLTSSPSIADHVAAWRLPRLVGPERAGGLVGFLEQLAEAARADLAEFREIELNPVMLTARGPLVVDALLVE</sequence>
<organism evidence="2 3">
    <name type="scientific">Microbacterium immunditiarum</name>
    <dbReference type="NCBI Taxonomy" id="337480"/>
    <lineage>
        <taxon>Bacteria</taxon>
        <taxon>Bacillati</taxon>
        <taxon>Actinomycetota</taxon>
        <taxon>Actinomycetes</taxon>
        <taxon>Micrococcales</taxon>
        <taxon>Microbacteriaceae</taxon>
        <taxon>Microbacterium</taxon>
    </lineage>
</organism>
<evidence type="ECO:0000259" key="1">
    <source>
        <dbReference type="SMART" id="SM00881"/>
    </source>
</evidence>
<dbReference type="Gene3D" id="3.30.470.20">
    <property type="entry name" value="ATP-grasp fold, B domain"/>
    <property type="match status" value="1"/>
</dbReference>
<dbReference type="SUPFAM" id="SSF56059">
    <property type="entry name" value="Glutathione synthetase ATP-binding domain-like"/>
    <property type="match status" value="1"/>
</dbReference>
<dbReference type="PANTHER" id="PTHR42793:SF4">
    <property type="entry name" value="BLL6376 PROTEIN"/>
    <property type="match status" value="1"/>
</dbReference>